<dbReference type="AlphaFoldDB" id="A0A8S9Z412"/>
<keyword evidence="4" id="KW-1185">Reference proteome</keyword>
<dbReference type="GO" id="GO:0007165">
    <property type="term" value="P:signal transduction"/>
    <property type="evidence" value="ECO:0007669"/>
    <property type="project" value="InterPro"/>
</dbReference>
<evidence type="ECO:0000313" key="4">
    <source>
        <dbReference type="Proteomes" id="UP000822476"/>
    </source>
</evidence>
<accession>A0A8S9Z412</accession>
<sequence length="694" mass="79867">MRKELKSISEDSSVSIGSKIDLRNTFASIHPDSCPTVYHAATRALDRLTDDLLVFEQAYYGSTKADAVAFITDAMDHLRCLAWTAASQLNNGIRETGDNLDGGFVLKSNSKVEELCFEAASAGTKAIAIANRKDKTTIIGNFEQLKPLSVFIDSCSIVLCGPADAFSNHIEVIYLRDRFLSKHGALLRQRKAFERMTHWRFQQTRVVDEISQLNSLLTQMSERRTQAGNEFALAELEVDKLELLAHSIKIRSDQLQHDYEMQQIEKAKELEAAKRAEAKHNWLRVKITMRTKMIIDQFRVGLKHPQRERSNERLLRNKRTKNRQTDGLKNQNEEEKSREADRKYSTRLSNAGVKRDKPVTRARVEFRSRPISVNPAEIEECKQRLLQLNQKRIPVAKRKKTEAKMRLQWFHQKSVQLGQLCEQQKQHQLRQTKEETKFNFFQTILQTIDKATVVLHHVHSLKANPMTIRKLANNMELKTLQMSLNNLAKLDHMHKQGVAQWKTKSEKKLDAIIKYVAKHIGQDWRNLFYKLPFNPVRGLIEKEEMLAQLNKRLSRADHPVLALHALSLWRHSNFNATAYIVCDTLEEINRGNMAKQIRSKYHLTGSKKTLPEIHLLQDIIEGLGAERSNQRPPQSALTRTIQQWISSPHSENRNPDHSCTEQTYTLRHKAKPDWIGLPVALTVVQANAKCCTVR</sequence>
<evidence type="ECO:0000256" key="1">
    <source>
        <dbReference type="SAM" id="MobiDB-lite"/>
    </source>
</evidence>
<dbReference type="CDD" id="cd01670">
    <property type="entry name" value="Death"/>
    <property type="match status" value="1"/>
</dbReference>
<feature type="region of interest" description="Disordered" evidence="1">
    <location>
        <begin position="305"/>
        <end position="357"/>
    </location>
</feature>
<feature type="compositionally biased region" description="Basic and acidic residues" evidence="1">
    <location>
        <begin position="305"/>
        <end position="315"/>
    </location>
</feature>
<feature type="domain" description="Death" evidence="2">
    <location>
        <begin position="509"/>
        <end position="601"/>
    </location>
</feature>
<dbReference type="PROSITE" id="PS50017">
    <property type="entry name" value="DEATH_DOMAIN"/>
    <property type="match status" value="1"/>
</dbReference>
<dbReference type="EMBL" id="JTDE01000383">
    <property type="protein sequence ID" value="KAF7261424.1"/>
    <property type="molecule type" value="Genomic_DNA"/>
</dbReference>
<name>A0A8S9Z412_9TREM</name>
<evidence type="ECO:0000259" key="2">
    <source>
        <dbReference type="PROSITE" id="PS50017"/>
    </source>
</evidence>
<dbReference type="Proteomes" id="UP000822476">
    <property type="component" value="Unassembled WGS sequence"/>
</dbReference>
<feature type="compositionally biased region" description="Basic and acidic residues" evidence="1">
    <location>
        <begin position="323"/>
        <end position="344"/>
    </location>
</feature>
<organism evidence="3 4">
    <name type="scientific">Paragonimus skrjabini miyazakii</name>
    <dbReference type="NCBI Taxonomy" id="59628"/>
    <lineage>
        <taxon>Eukaryota</taxon>
        <taxon>Metazoa</taxon>
        <taxon>Spiralia</taxon>
        <taxon>Lophotrochozoa</taxon>
        <taxon>Platyhelminthes</taxon>
        <taxon>Trematoda</taxon>
        <taxon>Digenea</taxon>
        <taxon>Plagiorchiida</taxon>
        <taxon>Troglotremata</taxon>
        <taxon>Troglotrematidae</taxon>
        <taxon>Paragonimus</taxon>
    </lineage>
</organism>
<reference evidence="3" key="1">
    <citation type="submission" date="2019-07" db="EMBL/GenBank/DDBJ databases">
        <title>Annotation for the trematode Paragonimus miyazaki's.</title>
        <authorList>
            <person name="Choi Y.-J."/>
        </authorList>
    </citation>
    <scope>NUCLEOTIDE SEQUENCE</scope>
    <source>
        <strain evidence="3">Japan</strain>
    </source>
</reference>
<dbReference type="OrthoDB" id="6269601at2759"/>
<evidence type="ECO:0000313" key="3">
    <source>
        <dbReference type="EMBL" id="KAF7261424.1"/>
    </source>
</evidence>
<comment type="caution">
    <text evidence="3">The sequence shown here is derived from an EMBL/GenBank/DDBJ whole genome shotgun (WGS) entry which is preliminary data.</text>
</comment>
<dbReference type="InterPro" id="IPR011029">
    <property type="entry name" value="DEATH-like_dom_sf"/>
</dbReference>
<dbReference type="Gene3D" id="1.10.533.10">
    <property type="entry name" value="Death Domain, Fas"/>
    <property type="match status" value="1"/>
</dbReference>
<gene>
    <name evidence="3" type="ORF">EG68_01040</name>
</gene>
<proteinExistence type="predicted"/>
<protein>
    <recommendedName>
        <fullName evidence="2">Death domain-containing protein</fullName>
    </recommendedName>
</protein>
<dbReference type="InterPro" id="IPR000488">
    <property type="entry name" value="Death_dom"/>
</dbReference>